<evidence type="ECO:0000313" key="1">
    <source>
        <dbReference type="EMBL" id="MEO4937713.1"/>
    </source>
</evidence>
<sequence>MKEKMEIISLNTTKVEFEEELNLDARLQRLESNELKLIRAGETCVRMDCPTYVCPSMWGCSSDCNRCDGNCAPACEWDGCTPYNDFVGCFYSPDACFDMGMDSCFSMDPT</sequence>
<protein>
    <recommendedName>
        <fullName evidence="3">4Fe-4S ferredoxin-type domain-containing protein</fullName>
    </recommendedName>
</protein>
<dbReference type="RefSeq" id="WP_131225827.1">
    <property type="nucleotide sequence ID" value="NZ_CP084680.1"/>
</dbReference>
<proteinExistence type="predicted"/>
<evidence type="ECO:0008006" key="3">
    <source>
        <dbReference type="Google" id="ProtNLM"/>
    </source>
</evidence>
<accession>A0ABV0HUY2</accession>
<dbReference type="Proteomes" id="UP001491715">
    <property type="component" value="Unassembled WGS sequence"/>
</dbReference>
<gene>
    <name evidence="1" type="ORF">ABHZ06_07510</name>
</gene>
<comment type="caution">
    <text evidence="1">The sequence shown here is derived from an EMBL/GenBank/DDBJ whole genome shotgun (WGS) entry which is preliminary data.</text>
</comment>
<evidence type="ECO:0000313" key="2">
    <source>
        <dbReference type="Proteomes" id="UP001491715"/>
    </source>
</evidence>
<dbReference type="EMBL" id="JBDQBE010000006">
    <property type="protein sequence ID" value="MEO4937713.1"/>
    <property type="molecule type" value="Genomic_DNA"/>
</dbReference>
<name>A0ABV0HUY2_9BACE</name>
<keyword evidence="2" id="KW-1185">Reference proteome</keyword>
<organism evidence="1 2">
    <name type="scientific">Bacteroides humanifaecis</name>
    <dbReference type="NCBI Taxonomy" id="2792859"/>
    <lineage>
        <taxon>Bacteria</taxon>
        <taxon>Pseudomonadati</taxon>
        <taxon>Bacteroidota</taxon>
        <taxon>Bacteroidia</taxon>
        <taxon>Bacteroidales</taxon>
        <taxon>Bacteroidaceae</taxon>
        <taxon>Bacteroides</taxon>
    </lineage>
</organism>
<reference evidence="1 2" key="1">
    <citation type="submission" date="2024-05" db="EMBL/GenBank/DDBJ databases">
        <title>Human gut microbiome strain richness.</title>
        <authorList>
            <person name="Chen-Liaw A."/>
        </authorList>
    </citation>
    <scope>NUCLEOTIDE SEQUENCE [LARGE SCALE GENOMIC DNA]</scope>
    <source>
        <strain evidence="1 2">1001271st1_B1_1001271B_150615</strain>
    </source>
</reference>